<comment type="caution">
    <text evidence="1">The sequence shown here is derived from an EMBL/GenBank/DDBJ whole genome shotgun (WGS) entry which is preliminary data.</text>
</comment>
<accession>A0AAN7X4F1</accession>
<gene>
    <name evidence="1" type="ORF">PBY51_015213</name>
</gene>
<evidence type="ECO:0008006" key="3">
    <source>
        <dbReference type="Google" id="ProtNLM"/>
    </source>
</evidence>
<keyword evidence="2" id="KW-1185">Reference proteome</keyword>
<dbReference type="AlphaFoldDB" id="A0AAN7X4F1"/>
<evidence type="ECO:0000313" key="1">
    <source>
        <dbReference type="EMBL" id="KAK5854115.1"/>
    </source>
</evidence>
<dbReference type="EMBL" id="JAUZQC010000019">
    <property type="protein sequence ID" value="KAK5854115.1"/>
    <property type="molecule type" value="Genomic_DNA"/>
</dbReference>
<sequence>MITSRHTTRLLRAHPALDDFIQYIEQTYVGDNALFPPAVWNVFGRGSDNRTNNRVEAFHHRWNTGVERRHPSLWVFIRRLKDEQRRLETQCGIAERGDPAPQQRRKWRRLDERLQRLRRQYRRGVRTLDAYWEAVQYCMVQFE</sequence>
<dbReference type="Proteomes" id="UP001346869">
    <property type="component" value="Unassembled WGS sequence"/>
</dbReference>
<name>A0AAN7X4F1_ELEMC</name>
<evidence type="ECO:0000313" key="2">
    <source>
        <dbReference type="Proteomes" id="UP001346869"/>
    </source>
</evidence>
<reference evidence="1 2" key="1">
    <citation type="journal article" date="2023" name="Genes (Basel)">
        <title>Chromosome-Level Genome Assembly and Circadian Gene Repertoire of the Patagonia Blennie Eleginops maclovinus-The Closest Ancestral Proxy of Antarctic Cryonotothenioids.</title>
        <authorList>
            <person name="Cheng C.C."/>
            <person name="Rivera-Colon A.G."/>
            <person name="Minhas B.F."/>
            <person name="Wilson L."/>
            <person name="Rayamajhi N."/>
            <person name="Vargas-Chacoff L."/>
            <person name="Catchen J.M."/>
        </authorList>
    </citation>
    <scope>NUCLEOTIDE SEQUENCE [LARGE SCALE GENOMIC DNA]</scope>
    <source>
        <strain evidence="1">JMC-PN-2008</strain>
    </source>
</reference>
<organism evidence="1 2">
    <name type="scientific">Eleginops maclovinus</name>
    <name type="common">Patagonian blennie</name>
    <name type="synonym">Eleginus maclovinus</name>
    <dbReference type="NCBI Taxonomy" id="56733"/>
    <lineage>
        <taxon>Eukaryota</taxon>
        <taxon>Metazoa</taxon>
        <taxon>Chordata</taxon>
        <taxon>Craniata</taxon>
        <taxon>Vertebrata</taxon>
        <taxon>Euteleostomi</taxon>
        <taxon>Actinopterygii</taxon>
        <taxon>Neopterygii</taxon>
        <taxon>Teleostei</taxon>
        <taxon>Neoteleostei</taxon>
        <taxon>Acanthomorphata</taxon>
        <taxon>Eupercaria</taxon>
        <taxon>Perciformes</taxon>
        <taxon>Notothenioidei</taxon>
        <taxon>Eleginopidae</taxon>
        <taxon>Eleginops</taxon>
    </lineage>
</organism>
<reference evidence="1 2" key="2">
    <citation type="journal article" date="2023" name="Mol. Biol. Evol.">
        <title>Genomics of Secondarily Temperate Adaptation in the Only Non-Antarctic Icefish.</title>
        <authorList>
            <person name="Rivera-Colon A.G."/>
            <person name="Rayamajhi N."/>
            <person name="Minhas B.F."/>
            <person name="Madrigal G."/>
            <person name="Bilyk K.T."/>
            <person name="Yoon V."/>
            <person name="Hune M."/>
            <person name="Gregory S."/>
            <person name="Cheng C.H.C."/>
            <person name="Catchen J.M."/>
        </authorList>
    </citation>
    <scope>NUCLEOTIDE SEQUENCE [LARGE SCALE GENOMIC DNA]</scope>
    <source>
        <strain evidence="1">JMC-PN-2008</strain>
    </source>
</reference>
<proteinExistence type="predicted"/>
<protein>
    <recommendedName>
        <fullName evidence="3">MULE transposase domain-containing protein</fullName>
    </recommendedName>
</protein>